<dbReference type="SUPFAM" id="SSF81301">
    <property type="entry name" value="Nucleotidyltransferase"/>
    <property type="match status" value="1"/>
</dbReference>
<dbReference type="InterPro" id="IPR052930">
    <property type="entry name" value="TA_antitoxin_MntA"/>
</dbReference>
<feature type="domain" description="Polymerase nucleotidyl transferase" evidence="1">
    <location>
        <begin position="12"/>
        <end position="92"/>
    </location>
</feature>
<proteinExistence type="predicted"/>
<gene>
    <name evidence="2" type="ORF">E4P82_00700</name>
</gene>
<dbReference type="PANTHER" id="PTHR43852:SF2">
    <property type="entry name" value="PROTEIN ADENYLYLTRANSFERASE MNTA"/>
    <property type="match status" value="1"/>
</dbReference>
<sequence>MINKHLAIPSNLIPAYCRRNGIQRLTLFGSALRDDFGPGSDVDLLVEFRSDARIGCLALSRMQRELSDLFHRKVDLVPQKGLKPLLREPILRNSEVLYAE</sequence>
<organism evidence="2 3">
    <name type="scientific">Candidatus Competibacter phosphatis</name>
    <dbReference type="NCBI Taxonomy" id="221280"/>
    <lineage>
        <taxon>Bacteria</taxon>
        <taxon>Pseudomonadati</taxon>
        <taxon>Pseudomonadota</taxon>
        <taxon>Gammaproteobacteria</taxon>
        <taxon>Candidatus Competibacteraceae</taxon>
        <taxon>Candidatus Competibacter</taxon>
    </lineage>
</organism>
<dbReference type="Gene3D" id="3.30.460.10">
    <property type="entry name" value="Beta Polymerase, domain 2"/>
    <property type="match status" value="1"/>
</dbReference>
<dbReference type="PANTHER" id="PTHR43852">
    <property type="entry name" value="NUCLEOTIDYLTRANSFERASE"/>
    <property type="match status" value="1"/>
</dbReference>
<dbReference type="InterPro" id="IPR002934">
    <property type="entry name" value="Polymerase_NTP_transf_dom"/>
</dbReference>
<comment type="caution">
    <text evidence="2">The sequence shown here is derived from an EMBL/GenBank/DDBJ whole genome shotgun (WGS) entry which is preliminary data.</text>
</comment>
<accession>A0ABX1TGG7</accession>
<protein>
    <submittedName>
        <fullName evidence="2">Nucleotidyltransferase</fullName>
    </submittedName>
</protein>
<dbReference type="Pfam" id="PF01909">
    <property type="entry name" value="NTP_transf_2"/>
    <property type="match status" value="1"/>
</dbReference>
<evidence type="ECO:0000313" key="3">
    <source>
        <dbReference type="Proteomes" id="UP000760480"/>
    </source>
</evidence>
<dbReference type="CDD" id="cd05403">
    <property type="entry name" value="NT_KNTase_like"/>
    <property type="match status" value="1"/>
</dbReference>
<evidence type="ECO:0000259" key="1">
    <source>
        <dbReference type="Pfam" id="PF01909"/>
    </source>
</evidence>
<dbReference type="Proteomes" id="UP000760480">
    <property type="component" value="Unassembled WGS sequence"/>
</dbReference>
<dbReference type="EMBL" id="SPMZ01000002">
    <property type="protein sequence ID" value="NMQ17851.1"/>
    <property type="molecule type" value="Genomic_DNA"/>
</dbReference>
<keyword evidence="3" id="KW-1185">Reference proteome</keyword>
<dbReference type="RefSeq" id="WP_169247100.1">
    <property type="nucleotide sequence ID" value="NZ_SPMZ01000002.1"/>
</dbReference>
<dbReference type="InterPro" id="IPR043519">
    <property type="entry name" value="NT_sf"/>
</dbReference>
<name>A0ABX1TGG7_9GAMM</name>
<evidence type="ECO:0000313" key="2">
    <source>
        <dbReference type="EMBL" id="NMQ17851.1"/>
    </source>
</evidence>
<reference evidence="2 3" key="1">
    <citation type="submission" date="2019-03" db="EMBL/GenBank/DDBJ databases">
        <title>Metabolic reconstructions from genomes of highly enriched 'Candidatus Accumulibacter' and 'Candidatus Competibacter' bioreactor populations.</title>
        <authorList>
            <person name="Annavajhala M.K."/>
            <person name="Welles L."/>
            <person name="Abbas B."/>
            <person name="Sorokin D."/>
            <person name="Park H."/>
            <person name="Van Loosdrecht M."/>
            <person name="Chandran K."/>
        </authorList>
    </citation>
    <scope>NUCLEOTIDE SEQUENCE [LARGE SCALE GENOMIC DNA]</scope>
    <source>
        <strain evidence="2 3">SBR_G</strain>
    </source>
</reference>